<dbReference type="InterPro" id="IPR007237">
    <property type="entry name" value="CD20-like"/>
</dbReference>
<dbReference type="Proteomes" id="UP000002279">
    <property type="component" value="Chromosome 3"/>
</dbReference>
<keyword evidence="5 7" id="KW-0472">Membrane</keyword>
<evidence type="ECO:0000256" key="3">
    <source>
        <dbReference type="ARBA" id="ARBA00022692"/>
    </source>
</evidence>
<reference evidence="8" key="3">
    <citation type="submission" date="2025-09" db="UniProtKB">
        <authorList>
            <consortium name="Ensembl"/>
        </authorList>
    </citation>
    <scope>IDENTIFICATION</scope>
    <source>
        <strain evidence="8">Glennie</strain>
    </source>
</reference>
<dbReference type="PANTHER" id="PTHR23320:SF128">
    <property type="entry name" value="MEMBRANE-SPANNING 4-DOMAINS SUBFAMILY A MEMBER 4A"/>
    <property type="match status" value="1"/>
</dbReference>
<dbReference type="InterPro" id="IPR030417">
    <property type="entry name" value="MS4A"/>
</dbReference>
<reference evidence="8 9" key="1">
    <citation type="journal article" date="2008" name="Nature">
        <title>Genome analysis of the platypus reveals unique signatures of evolution.</title>
        <authorList>
            <person name="Warren W.C."/>
            <person name="Hillier L.W."/>
            <person name="Marshall Graves J.A."/>
            <person name="Birney E."/>
            <person name="Ponting C.P."/>
            <person name="Grutzner F."/>
            <person name="Belov K."/>
            <person name="Miller W."/>
            <person name="Clarke L."/>
            <person name="Chinwalla A.T."/>
            <person name="Yang S.P."/>
            <person name="Heger A."/>
            <person name="Locke D.P."/>
            <person name="Miethke P."/>
            <person name="Waters P.D."/>
            <person name="Veyrunes F."/>
            <person name="Fulton L."/>
            <person name="Fulton B."/>
            <person name="Graves T."/>
            <person name="Wallis J."/>
            <person name="Puente X.S."/>
            <person name="Lopez-Otin C."/>
            <person name="Ordonez G.R."/>
            <person name="Eichler E.E."/>
            <person name="Chen L."/>
            <person name="Cheng Z."/>
            <person name="Deakin J.E."/>
            <person name="Alsop A."/>
            <person name="Thompson K."/>
            <person name="Kirby P."/>
            <person name="Papenfuss A.T."/>
            <person name="Wakefield M.J."/>
            <person name="Olender T."/>
            <person name="Lancet D."/>
            <person name="Huttley G.A."/>
            <person name="Smit A.F."/>
            <person name="Pask A."/>
            <person name="Temple-Smith P."/>
            <person name="Batzer M.A."/>
            <person name="Walker J.A."/>
            <person name="Konkel M.K."/>
            <person name="Harris R.S."/>
            <person name="Whittington C.M."/>
            <person name="Wong E.S."/>
            <person name="Gemmell N.J."/>
            <person name="Buschiazzo E."/>
            <person name="Vargas Jentzsch I.M."/>
            <person name="Merkel A."/>
            <person name="Schmitz J."/>
            <person name="Zemann A."/>
            <person name="Churakov G."/>
            <person name="Kriegs J.O."/>
            <person name="Brosius J."/>
            <person name="Murchison E.P."/>
            <person name="Sachidanandam R."/>
            <person name="Smith C."/>
            <person name="Hannon G.J."/>
            <person name="Tsend-Ayush E."/>
            <person name="McMillan D."/>
            <person name="Attenborough R."/>
            <person name="Rens W."/>
            <person name="Ferguson-Smith M."/>
            <person name="Lefevre C.M."/>
            <person name="Sharp J.A."/>
            <person name="Nicholas K.R."/>
            <person name="Ray D.A."/>
            <person name="Kube M."/>
            <person name="Reinhardt R."/>
            <person name="Pringle T.H."/>
            <person name="Taylor J."/>
            <person name="Jones R.C."/>
            <person name="Nixon B."/>
            <person name="Dacheux J.L."/>
            <person name="Niwa H."/>
            <person name="Sekita Y."/>
            <person name="Huang X."/>
            <person name="Stark A."/>
            <person name="Kheradpour P."/>
            <person name="Kellis M."/>
            <person name="Flicek P."/>
            <person name="Chen Y."/>
            <person name="Webber C."/>
            <person name="Hardison R."/>
            <person name="Nelson J."/>
            <person name="Hallsworth-Pepin K."/>
            <person name="Delehaunty K."/>
            <person name="Markovic C."/>
            <person name="Minx P."/>
            <person name="Feng Y."/>
            <person name="Kremitzki C."/>
            <person name="Mitreva M."/>
            <person name="Glasscock J."/>
            <person name="Wylie T."/>
            <person name="Wohldmann P."/>
            <person name="Thiru P."/>
            <person name="Nhan M.N."/>
            <person name="Pohl C.S."/>
            <person name="Smith S.M."/>
            <person name="Hou S."/>
            <person name="Nefedov M."/>
            <person name="de Jong P.J."/>
            <person name="Renfree M.B."/>
            <person name="Mardis E.R."/>
            <person name="Wilson R.K."/>
        </authorList>
    </citation>
    <scope>NUCLEOTIDE SEQUENCE [LARGE SCALE GENOMIC DNA]</scope>
    <source>
        <strain evidence="8 9">Glennie</strain>
    </source>
</reference>
<evidence type="ECO:0000256" key="2">
    <source>
        <dbReference type="ARBA" id="ARBA00009565"/>
    </source>
</evidence>
<name>A0A6I8NQB7_ORNAN</name>
<evidence type="ECO:0000256" key="4">
    <source>
        <dbReference type="ARBA" id="ARBA00022989"/>
    </source>
</evidence>
<feature type="transmembrane region" description="Helical" evidence="7">
    <location>
        <begin position="50"/>
        <end position="75"/>
    </location>
</feature>
<dbReference type="GO" id="GO:0016020">
    <property type="term" value="C:membrane"/>
    <property type="evidence" value="ECO:0007669"/>
    <property type="project" value="UniProtKB-SubCell"/>
</dbReference>
<evidence type="ECO:0000256" key="7">
    <source>
        <dbReference type="SAM" id="Phobius"/>
    </source>
</evidence>
<feature type="transmembrane region" description="Helical" evidence="7">
    <location>
        <begin position="114"/>
        <end position="140"/>
    </location>
</feature>
<gene>
    <name evidence="8" type="primary">LOC100682005</name>
</gene>
<evidence type="ECO:0000256" key="6">
    <source>
        <dbReference type="SAM" id="MobiDB-lite"/>
    </source>
</evidence>
<evidence type="ECO:0000313" key="8">
    <source>
        <dbReference type="Ensembl" id="ENSOANP00000043240.1"/>
    </source>
</evidence>
<comment type="similarity">
    <text evidence="2">Belongs to the MS4A family.</text>
</comment>
<evidence type="ECO:0000256" key="5">
    <source>
        <dbReference type="ARBA" id="ARBA00023136"/>
    </source>
</evidence>
<feature type="transmembrane region" description="Helical" evidence="7">
    <location>
        <begin position="81"/>
        <end position="102"/>
    </location>
</feature>
<keyword evidence="9" id="KW-1185">Reference proteome</keyword>
<keyword evidence="3 7" id="KW-0812">Transmembrane</keyword>
<protein>
    <recommendedName>
        <fullName evidence="10">Membrane spanning 4-domains A8</fullName>
    </recommendedName>
</protein>
<feature type="region of interest" description="Disordered" evidence="6">
    <location>
        <begin position="195"/>
        <end position="221"/>
    </location>
</feature>
<dbReference type="OMA" id="ILECCIA"/>
<dbReference type="GeneID" id="100682005"/>
<dbReference type="AlphaFoldDB" id="A0A6I8NQB7"/>
<evidence type="ECO:0000313" key="9">
    <source>
        <dbReference type="Proteomes" id="UP000002279"/>
    </source>
</evidence>
<dbReference type="OrthoDB" id="10071849at2759"/>
<dbReference type="RefSeq" id="XP_007668795.2">
    <property type="nucleotide sequence ID" value="XM_007670605.3"/>
</dbReference>
<dbReference type="InParanoid" id="A0A6I8NQB7"/>
<sequence>MESQPTPNGVFISFTQPGVHITQPGQAVASNSSNQPNGTLQKFLKGEPKVLGAFQILIALVTLICGIVMLTSIYIPYVGFSGYSICGSIFFIVSGSLSVAAEKKPTKSLIHGSLAMNIISIVISGSGIIIISICLAINPYSLYHAPFIYGLFSIELILTILEFCITMSLSIYGCKAVCDDSNQIVIYLTANSQGPGLTTQESDYERLTSHPPNYEDLTSKK</sequence>
<keyword evidence="4 7" id="KW-1133">Transmembrane helix</keyword>
<proteinExistence type="inferred from homology"/>
<accession>A0A6I8NQB7</accession>
<comment type="subcellular location">
    <subcellularLocation>
        <location evidence="1">Membrane</location>
        <topology evidence="1">Multi-pass membrane protein</topology>
    </subcellularLocation>
</comment>
<dbReference type="Bgee" id="ENSOANG00000049795">
    <property type="expression patterns" value="Expressed in liver and 3 other cell types or tissues"/>
</dbReference>
<feature type="transmembrane region" description="Helical" evidence="7">
    <location>
        <begin position="146"/>
        <end position="165"/>
    </location>
</feature>
<dbReference type="PANTHER" id="PTHR23320">
    <property type="entry name" value="MEMBRANE-SPANNING 4-DOMAINS SUBFAMILY A MS4A -RELATED"/>
    <property type="match status" value="1"/>
</dbReference>
<dbReference type="KEGG" id="oaa:100682005"/>
<reference evidence="8" key="2">
    <citation type="submission" date="2025-08" db="UniProtKB">
        <authorList>
            <consortium name="Ensembl"/>
        </authorList>
    </citation>
    <scope>IDENTIFICATION</scope>
    <source>
        <strain evidence="8">Glennie</strain>
    </source>
</reference>
<dbReference type="GeneTree" id="ENSGT00940000162383"/>
<organism evidence="8 9">
    <name type="scientific">Ornithorhynchus anatinus</name>
    <name type="common">Duckbill platypus</name>
    <dbReference type="NCBI Taxonomy" id="9258"/>
    <lineage>
        <taxon>Eukaryota</taxon>
        <taxon>Metazoa</taxon>
        <taxon>Chordata</taxon>
        <taxon>Craniata</taxon>
        <taxon>Vertebrata</taxon>
        <taxon>Euteleostomi</taxon>
        <taxon>Mammalia</taxon>
        <taxon>Monotremata</taxon>
        <taxon>Ornithorhynchidae</taxon>
        <taxon>Ornithorhynchus</taxon>
    </lineage>
</organism>
<dbReference type="Pfam" id="PF04103">
    <property type="entry name" value="CD20"/>
    <property type="match status" value="1"/>
</dbReference>
<evidence type="ECO:0000256" key="1">
    <source>
        <dbReference type="ARBA" id="ARBA00004141"/>
    </source>
</evidence>
<dbReference type="Ensembl" id="ENSOANT00000057954.1">
    <property type="protein sequence ID" value="ENSOANP00000043240.1"/>
    <property type="gene ID" value="ENSOANG00000049795.1"/>
</dbReference>
<evidence type="ECO:0008006" key="10">
    <source>
        <dbReference type="Google" id="ProtNLM"/>
    </source>
</evidence>